<dbReference type="OrthoDB" id="6882680at2"/>
<organism evidence="9 10">
    <name type="scientific">Gordonia lacunae</name>
    <dbReference type="NCBI Taxonomy" id="417102"/>
    <lineage>
        <taxon>Bacteria</taxon>
        <taxon>Bacillati</taxon>
        <taxon>Actinomycetota</taxon>
        <taxon>Actinomycetes</taxon>
        <taxon>Mycobacteriales</taxon>
        <taxon>Gordoniaceae</taxon>
        <taxon>Gordonia</taxon>
    </lineage>
</organism>
<dbReference type="PANTHER" id="PTHR43570">
    <property type="entry name" value="ALDEHYDE DEHYDROGENASE"/>
    <property type="match status" value="1"/>
</dbReference>
<dbReference type="CDD" id="cd07087">
    <property type="entry name" value="ALDH_F3-13-14_CALDH-like"/>
    <property type="match status" value="1"/>
</dbReference>
<keyword evidence="10" id="KW-1185">Reference proteome</keyword>
<dbReference type="Gene3D" id="3.40.605.10">
    <property type="entry name" value="Aldehyde Dehydrogenase, Chain A, domain 1"/>
    <property type="match status" value="1"/>
</dbReference>
<dbReference type="Gene3D" id="3.40.309.10">
    <property type="entry name" value="Aldehyde Dehydrogenase, Chain A, domain 2"/>
    <property type="match status" value="1"/>
</dbReference>
<feature type="active site" evidence="5">
    <location>
        <position position="255"/>
    </location>
</feature>
<dbReference type="STRING" id="417102.CA982_15780"/>
<evidence type="ECO:0000256" key="1">
    <source>
        <dbReference type="ARBA" id="ARBA00009986"/>
    </source>
</evidence>
<feature type="active site" evidence="5 6">
    <location>
        <position position="221"/>
    </location>
</feature>
<feature type="domain" description="Aldehyde dehydrogenase" evidence="8">
    <location>
        <begin position="12"/>
        <end position="434"/>
    </location>
</feature>
<dbReference type="GO" id="GO:0004029">
    <property type="term" value="F:aldehyde dehydrogenase (NAD+) activity"/>
    <property type="evidence" value="ECO:0007669"/>
    <property type="project" value="TreeGrafter"/>
</dbReference>
<evidence type="ECO:0000256" key="6">
    <source>
        <dbReference type="PROSITE-ProRule" id="PRU10007"/>
    </source>
</evidence>
<evidence type="ECO:0000256" key="5">
    <source>
        <dbReference type="PIRSR" id="PIRSR036492-1"/>
    </source>
</evidence>
<dbReference type="InterPro" id="IPR016163">
    <property type="entry name" value="Ald_DH_C"/>
</dbReference>
<comment type="similarity">
    <text evidence="1 4 7">Belongs to the aldehyde dehydrogenase family.</text>
</comment>
<reference evidence="9 10" key="1">
    <citation type="submission" date="2017-05" db="EMBL/GenBank/DDBJ databases">
        <title>Biotechnological potential of actinobacteria isolated from South African environments.</title>
        <authorList>
            <person name="Le Roes-Hill M."/>
            <person name="Prins A."/>
            <person name="Durrell K.A."/>
        </authorList>
    </citation>
    <scope>NUCLEOTIDE SEQUENCE [LARGE SCALE GENOMIC DNA]</scope>
    <source>
        <strain evidence="9">BS2</strain>
    </source>
</reference>
<evidence type="ECO:0000313" key="9">
    <source>
        <dbReference type="EMBL" id="OUC77680.1"/>
    </source>
</evidence>
<dbReference type="InterPro" id="IPR015590">
    <property type="entry name" value="Aldehyde_DH_dom"/>
</dbReference>
<dbReference type="InterPro" id="IPR012394">
    <property type="entry name" value="Aldehyde_DH_NAD(P)"/>
</dbReference>
<dbReference type="SUPFAM" id="SSF53720">
    <property type="entry name" value="ALDH-like"/>
    <property type="match status" value="1"/>
</dbReference>
<dbReference type="Proteomes" id="UP000194632">
    <property type="component" value="Unassembled WGS sequence"/>
</dbReference>
<comment type="caution">
    <text evidence="9">The sequence shown here is derived from an EMBL/GenBank/DDBJ whole genome shotgun (WGS) entry which is preliminary data.</text>
</comment>
<protein>
    <recommendedName>
        <fullName evidence="4">Aldehyde dehydrogenase</fullName>
    </recommendedName>
</protein>
<dbReference type="PROSITE" id="PS00687">
    <property type="entry name" value="ALDEHYDE_DEHYDR_GLU"/>
    <property type="match status" value="1"/>
</dbReference>
<keyword evidence="3" id="KW-0520">NAD</keyword>
<dbReference type="FunFam" id="3.40.605.10:FF:000004">
    <property type="entry name" value="Aldehyde dehydrogenase"/>
    <property type="match status" value="1"/>
</dbReference>
<sequence length="463" mass="49484">MSVTEMSTSTAATESGSALAGARSAFDSGRTRPLSWRVAQLEGLLRFIDECEPAIAAAIEADLGRGSMATFMADVAPVRHEIRHSLANVARWMKPDRVRMSAATAPGKAWVVSEPKGVALILGAWNFPILLTLHPLVSCLAAGNAAVVKPSELAAATARLLSEQLPRYLDADAVRVVLGDAQVSAALAAQPFDHTFFTGSTSIGRAVMAASAQNLTPVTLELGGKSPVIVAADADLDVAARRIAWAKSVNAGQTCTAPDYVLVENSVRPALVERLLEELPLRAAQDTTRIVNQRHVDRLRRILQTHGGEQYGGEIDDAKRKIKPALVTDPHPDSELMQEEIFGPVLPLISVPDLDAAIDFVNSRPKPLALYLFTGSQAVEDAVVERTSSGSVAVNHLLYQLLVPELPFGGVGASGMGNYHGRNGFDTFSHRKAVLSKPARPDLAATYPPYGRAMEKVLRRLMG</sequence>
<dbReference type="RefSeq" id="WP_086536232.1">
    <property type="nucleotide sequence ID" value="NZ_NGFO01000018.1"/>
</dbReference>
<evidence type="ECO:0000256" key="4">
    <source>
        <dbReference type="PIRNR" id="PIRNR036492"/>
    </source>
</evidence>
<dbReference type="GO" id="GO:0005737">
    <property type="term" value="C:cytoplasm"/>
    <property type="evidence" value="ECO:0007669"/>
    <property type="project" value="TreeGrafter"/>
</dbReference>
<dbReference type="InterPro" id="IPR016162">
    <property type="entry name" value="Ald_DH_N"/>
</dbReference>
<evidence type="ECO:0000313" key="10">
    <source>
        <dbReference type="Proteomes" id="UP000194632"/>
    </source>
</evidence>
<dbReference type="InterPro" id="IPR029510">
    <property type="entry name" value="Ald_DH_CS_GLU"/>
</dbReference>
<dbReference type="InterPro" id="IPR016161">
    <property type="entry name" value="Ald_DH/histidinol_DH"/>
</dbReference>
<proteinExistence type="inferred from homology"/>
<evidence type="ECO:0000256" key="3">
    <source>
        <dbReference type="ARBA" id="ARBA00023027"/>
    </source>
</evidence>
<dbReference type="AlphaFoldDB" id="A0A2C9ZJ68"/>
<dbReference type="GO" id="GO:0006081">
    <property type="term" value="P:aldehyde metabolic process"/>
    <property type="evidence" value="ECO:0007669"/>
    <property type="project" value="InterPro"/>
</dbReference>
<dbReference type="EMBL" id="NGFO01000018">
    <property type="protein sequence ID" value="OUC77680.1"/>
    <property type="molecule type" value="Genomic_DNA"/>
</dbReference>
<name>A0A2C9ZJ68_9ACTN</name>
<gene>
    <name evidence="9" type="ORF">CA982_15780</name>
</gene>
<accession>A0A2C9ZJ68</accession>
<dbReference type="FunFam" id="3.40.309.10:FF:000003">
    <property type="entry name" value="Aldehyde dehydrogenase"/>
    <property type="match status" value="1"/>
</dbReference>
<evidence type="ECO:0000259" key="8">
    <source>
        <dbReference type="Pfam" id="PF00171"/>
    </source>
</evidence>
<evidence type="ECO:0000256" key="2">
    <source>
        <dbReference type="ARBA" id="ARBA00023002"/>
    </source>
</evidence>
<dbReference type="PIRSF" id="PIRSF036492">
    <property type="entry name" value="ALDH"/>
    <property type="match status" value="1"/>
</dbReference>
<dbReference type="Pfam" id="PF00171">
    <property type="entry name" value="Aldedh"/>
    <property type="match status" value="1"/>
</dbReference>
<evidence type="ECO:0000256" key="7">
    <source>
        <dbReference type="RuleBase" id="RU003345"/>
    </source>
</evidence>
<keyword evidence="2 4" id="KW-0560">Oxidoreductase</keyword>
<dbReference type="PANTHER" id="PTHR43570:SF16">
    <property type="entry name" value="ALDEHYDE DEHYDROGENASE TYPE III, ISOFORM Q"/>
    <property type="match status" value="1"/>
</dbReference>